<dbReference type="GO" id="GO:0043565">
    <property type="term" value="F:sequence-specific DNA binding"/>
    <property type="evidence" value="ECO:0007669"/>
    <property type="project" value="InterPro"/>
</dbReference>
<dbReference type="PROSITE" id="PS01124">
    <property type="entry name" value="HTH_ARAC_FAMILY_2"/>
    <property type="match status" value="1"/>
</dbReference>
<dbReference type="SMART" id="SM00342">
    <property type="entry name" value="HTH_ARAC"/>
    <property type="match status" value="1"/>
</dbReference>
<proteinExistence type="predicted"/>
<evidence type="ECO:0000259" key="4">
    <source>
        <dbReference type="PROSITE" id="PS01124"/>
    </source>
</evidence>
<dbReference type="InterPro" id="IPR009057">
    <property type="entry name" value="Homeodomain-like_sf"/>
</dbReference>
<dbReference type="PANTHER" id="PTHR43130:SF3">
    <property type="entry name" value="HTH-TYPE TRANSCRIPTIONAL REGULATOR RV1931C"/>
    <property type="match status" value="1"/>
</dbReference>
<sequence>MVEIGRHPREGRSMSAPRVAVLAFEGISPFHLAVPSLVWGPESPAGDMEPWPITVIALDAGSLPTSAGYAIDVPAGLDALAEADIVVVPWWSDPESPTPSPVSAALRTAHERGALVVGLCLGVFALADAGILDGRAATTHWKWVETFRRRFPSVELRPEELYVDEGDVVTGAGATAGIDTCLHLLARTAGQVVANRVARRIVAAPHRPGGQAQFIELPVPAPDDDPLTQVINWVQSCLDTQHSIDGLAARAHMSRSSFTRAFRARTGTTVHHWLVAQRLARARHLLETTALGVDAVAAQSGFGTPARLREHFATALGTTPTRYRVEFAGPTSHAEPAAVGLRPGL</sequence>
<dbReference type="PROSITE" id="PS00041">
    <property type="entry name" value="HTH_ARAC_FAMILY_1"/>
    <property type="match status" value="1"/>
</dbReference>
<dbReference type="OrthoDB" id="3992151at2"/>
<accession>A0A229RSB5</accession>
<dbReference type="EMBL" id="NMQT01000112">
    <property type="protein sequence ID" value="OXM49391.1"/>
    <property type="molecule type" value="Genomic_DNA"/>
</dbReference>
<dbReference type="SUPFAM" id="SSF52317">
    <property type="entry name" value="Class I glutamine amidotransferase-like"/>
    <property type="match status" value="1"/>
</dbReference>
<dbReference type="InterPro" id="IPR018062">
    <property type="entry name" value="HTH_AraC-typ_CS"/>
</dbReference>
<dbReference type="PANTHER" id="PTHR43130">
    <property type="entry name" value="ARAC-FAMILY TRANSCRIPTIONAL REGULATOR"/>
    <property type="match status" value="1"/>
</dbReference>
<evidence type="ECO:0000313" key="6">
    <source>
        <dbReference type="Proteomes" id="UP000215223"/>
    </source>
</evidence>
<name>A0A229RSB5_9PSEU</name>
<feature type="domain" description="HTH araC/xylS-type" evidence="4">
    <location>
        <begin position="228"/>
        <end position="326"/>
    </location>
</feature>
<evidence type="ECO:0000313" key="5">
    <source>
        <dbReference type="EMBL" id="OXM49391.1"/>
    </source>
</evidence>
<gene>
    <name evidence="5" type="ORF">CFP71_30300</name>
</gene>
<dbReference type="InterPro" id="IPR052158">
    <property type="entry name" value="INH-QAR"/>
</dbReference>
<dbReference type="InterPro" id="IPR018060">
    <property type="entry name" value="HTH_AraC"/>
</dbReference>
<keyword evidence="3" id="KW-0804">Transcription</keyword>
<dbReference type="GO" id="GO:0003700">
    <property type="term" value="F:DNA-binding transcription factor activity"/>
    <property type="evidence" value="ECO:0007669"/>
    <property type="project" value="InterPro"/>
</dbReference>
<comment type="caution">
    <text evidence="5">The sequence shown here is derived from an EMBL/GenBank/DDBJ whole genome shotgun (WGS) entry which is preliminary data.</text>
</comment>
<dbReference type="Pfam" id="PF01965">
    <property type="entry name" value="DJ-1_PfpI"/>
    <property type="match status" value="1"/>
</dbReference>
<dbReference type="InterPro" id="IPR002818">
    <property type="entry name" value="DJ-1/PfpI"/>
</dbReference>
<keyword evidence="1" id="KW-0805">Transcription regulation</keyword>
<dbReference type="Gene3D" id="3.40.50.880">
    <property type="match status" value="1"/>
</dbReference>
<reference evidence="5 6" key="1">
    <citation type="submission" date="2017-07" db="EMBL/GenBank/DDBJ databases">
        <title>Amycolatopsis thailandensis Genome sequencing and assembly.</title>
        <authorList>
            <person name="Kaur N."/>
            <person name="Mayilraj S."/>
        </authorList>
    </citation>
    <scope>NUCLEOTIDE SEQUENCE [LARGE SCALE GENOMIC DNA]</scope>
    <source>
        <strain evidence="5 6">JCM 16380</strain>
    </source>
</reference>
<organism evidence="5 6">
    <name type="scientific">Amycolatopsis thailandensis</name>
    <dbReference type="NCBI Taxonomy" id="589330"/>
    <lineage>
        <taxon>Bacteria</taxon>
        <taxon>Bacillati</taxon>
        <taxon>Actinomycetota</taxon>
        <taxon>Actinomycetes</taxon>
        <taxon>Pseudonocardiales</taxon>
        <taxon>Pseudonocardiaceae</taxon>
        <taxon>Amycolatopsis</taxon>
    </lineage>
</organism>
<keyword evidence="6" id="KW-1185">Reference proteome</keyword>
<dbReference type="CDD" id="cd03137">
    <property type="entry name" value="GATase1_AraC_1"/>
    <property type="match status" value="1"/>
</dbReference>
<protein>
    <submittedName>
        <fullName evidence="5">AraC family transcriptional regulator</fullName>
    </submittedName>
</protein>
<dbReference type="AlphaFoldDB" id="A0A229RSB5"/>
<dbReference type="Gene3D" id="1.10.10.60">
    <property type="entry name" value="Homeodomain-like"/>
    <property type="match status" value="1"/>
</dbReference>
<keyword evidence="2" id="KW-0238">DNA-binding</keyword>
<dbReference type="InterPro" id="IPR029062">
    <property type="entry name" value="Class_I_gatase-like"/>
</dbReference>
<evidence type="ECO:0000256" key="3">
    <source>
        <dbReference type="ARBA" id="ARBA00023163"/>
    </source>
</evidence>
<dbReference type="Pfam" id="PF12833">
    <property type="entry name" value="HTH_18"/>
    <property type="match status" value="1"/>
</dbReference>
<dbReference type="SUPFAM" id="SSF46689">
    <property type="entry name" value="Homeodomain-like"/>
    <property type="match status" value="2"/>
</dbReference>
<evidence type="ECO:0000256" key="1">
    <source>
        <dbReference type="ARBA" id="ARBA00023015"/>
    </source>
</evidence>
<dbReference type="Proteomes" id="UP000215223">
    <property type="component" value="Unassembled WGS sequence"/>
</dbReference>
<evidence type="ECO:0000256" key="2">
    <source>
        <dbReference type="ARBA" id="ARBA00023125"/>
    </source>
</evidence>